<name>A0A173SDQ8_9FIRM</name>
<organism evidence="1 2">
    <name type="scientific">Faecalibacterium prausnitzii</name>
    <dbReference type="NCBI Taxonomy" id="853"/>
    <lineage>
        <taxon>Bacteria</taxon>
        <taxon>Bacillati</taxon>
        <taxon>Bacillota</taxon>
        <taxon>Clostridia</taxon>
        <taxon>Eubacteriales</taxon>
        <taxon>Oscillospiraceae</taxon>
        <taxon>Faecalibacterium</taxon>
    </lineage>
</organism>
<dbReference type="RefSeq" id="WP_055185571.1">
    <property type="nucleotide sequence ID" value="NZ_CYXN01000005.1"/>
</dbReference>
<dbReference type="Proteomes" id="UP000095649">
    <property type="component" value="Unassembled WGS sequence"/>
</dbReference>
<reference evidence="1 2" key="1">
    <citation type="submission" date="2015-09" db="EMBL/GenBank/DDBJ databases">
        <authorList>
            <consortium name="Pathogen Informatics"/>
        </authorList>
    </citation>
    <scope>NUCLEOTIDE SEQUENCE [LARGE SCALE GENOMIC DNA]</scope>
    <source>
        <strain evidence="1 2">2789STDY5834970</strain>
    </source>
</reference>
<dbReference type="InterPro" id="IPR038667">
    <property type="entry name" value="XkdH-like_sf"/>
</dbReference>
<sequence length="128" mass="14128">MVSALEAARKAARKAIEKTYYTGLCSVVERRDVRDEQTKITHKSEVTVIENQPCKLSFEKLDATAQTETAASLTQGTKLFLPPDVEIKAGSKITVEQDGVKNAYSASGVPAVYPTHQEIILTLFERWA</sequence>
<dbReference type="OrthoDB" id="2942871at2"/>
<gene>
    <name evidence="1" type="ORF">ERS852582_00967</name>
</gene>
<dbReference type="EMBL" id="CYXN01000005">
    <property type="protein sequence ID" value="CUM88482.1"/>
    <property type="molecule type" value="Genomic_DNA"/>
</dbReference>
<proteinExistence type="predicted"/>
<protein>
    <recommendedName>
        <fullName evidence="3">Phage protein</fullName>
    </recommendedName>
</protein>
<dbReference type="AlphaFoldDB" id="A0A173SDQ8"/>
<dbReference type="Gene3D" id="2.40.10.370">
    <property type="entry name" value="Protein of unknown function DUF3599"/>
    <property type="match status" value="1"/>
</dbReference>
<evidence type="ECO:0000313" key="1">
    <source>
        <dbReference type="EMBL" id="CUM88482.1"/>
    </source>
</evidence>
<accession>A0A173SDQ8</accession>
<evidence type="ECO:0000313" key="2">
    <source>
        <dbReference type="Proteomes" id="UP000095649"/>
    </source>
</evidence>
<evidence type="ECO:0008006" key="3">
    <source>
        <dbReference type="Google" id="ProtNLM"/>
    </source>
</evidence>